<dbReference type="CDD" id="cd00067">
    <property type="entry name" value="GAL4"/>
    <property type="match status" value="1"/>
</dbReference>
<dbReference type="SMART" id="SM00066">
    <property type="entry name" value="GAL4"/>
    <property type="match status" value="1"/>
</dbReference>
<dbReference type="Proteomes" id="UP000256645">
    <property type="component" value="Unassembled WGS sequence"/>
</dbReference>
<dbReference type="PROSITE" id="PS50048">
    <property type="entry name" value="ZN2_CY6_FUNGAL_2"/>
    <property type="match status" value="1"/>
</dbReference>
<evidence type="ECO:0000256" key="7">
    <source>
        <dbReference type="SAM" id="MobiDB-lite"/>
    </source>
</evidence>
<dbReference type="PANTHER" id="PTHR36206:SF12">
    <property type="entry name" value="ASPERCRYPTIN BIOSYNTHESIS CLUSTER-SPECIFIC TRANSCRIPTION REGULATOR ATNN-RELATED"/>
    <property type="match status" value="1"/>
</dbReference>
<dbReference type="OrthoDB" id="2593732at2759"/>
<evidence type="ECO:0000256" key="4">
    <source>
        <dbReference type="ARBA" id="ARBA00023125"/>
    </source>
</evidence>
<feature type="region of interest" description="Disordered" evidence="7">
    <location>
        <begin position="391"/>
        <end position="414"/>
    </location>
</feature>
<comment type="caution">
    <text evidence="9">The sequence shown here is derived from an EMBL/GenBank/DDBJ whole genome shotgun (WGS) entry which is preliminary data.</text>
</comment>
<organism evidence="9 10">
    <name type="scientific">Coleophoma cylindrospora</name>
    <dbReference type="NCBI Taxonomy" id="1849047"/>
    <lineage>
        <taxon>Eukaryota</taxon>
        <taxon>Fungi</taxon>
        <taxon>Dikarya</taxon>
        <taxon>Ascomycota</taxon>
        <taxon>Pezizomycotina</taxon>
        <taxon>Leotiomycetes</taxon>
        <taxon>Helotiales</taxon>
        <taxon>Dermateaceae</taxon>
        <taxon>Coleophoma</taxon>
    </lineage>
</organism>
<dbReference type="GO" id="GO:0008270">
    <property type="term" value="F:zinc ion binding"/>
    <property type="evidence" value="ECO:0007669"/>
    <property type="project" value="InterPro"/>
</dbReference>
<keyword evidence="3" id="KW-0805">Transcription regulation</keyword>
<gene>
    <name evidence="9" type="ORF">BP6252_06559</name>
</gene>
<feature type="domain" description="Zn(2)-C6 fungal-type" evidence="8">
    <location>
        <begin position="20"/>
        <end position="48"/>
    </location>
</feature>
<keyword evidence="10" id="KW-1185">Reference proteome</keyword>
<dbReference type="SUPFAM" id="SSF57701">
    <property type="entry name" value="Zn2/Cys6 DNA-binding domain"/>
    <property type="match status" value="1"/>
</dbReference>
<protein>
    <recommendedName>
        <fullName evidence="8">Zn(2)-C6 fungal-type domain-containing protein</fullName>
    </recommendedName>
</protein>
<dbReference type="GO" id="GO:0003677">
    <property type="term" value="F:DNA binding"/>
    <property type="evidence" value="ECO:0007669"/>
    <property type="project" value="UniProtKB-KW"/>
</dbReference>
<keyword evidence="1" id="KW-0479">Metal-binding</keyword>
<evidence type="ECO:0000256" key="3">
    <source>
        <dbReference type="ARBA" id="ARBA00023015"/>
    </source>
</evidence>
<dbReference type="PANTHER" id="PTHR36206">
    <property type="entry name" value="ASPERCRYPTIN BIOSYNTHESIS CLUSTER-SPECIFIC TRANSCRIPTION REGULATOR ATNN-RELATED"/>
    <property type="match status" value="1"/>
</dbReference>
<reference evidence="9 10" key="1">
    <citation type="journal article" date="2018" name="IMA Fungus">
        <title>IMA Genome-F 9: Draft genome sequence of Annulohypoxylon stygium, Aspergillus mulundensis, Berkeleyomyces basicola (syn. Thielaviopsis basicola), Ceratocystis smalleyi, two Cercospora beticola strains, Coleophoma cylindrospora, Fusarium fracticaudum, Phialophora cf. hyalina, and Morchella septimelata.</title>
        <authorList>
            <person name="Wingfield B.D."/>
            <person name="Bills G.F."/>
            <person name="Dong Y."/>
            <person name="Huang W."/>
            <person name="Nel W.J."/>
            <person name="Swalarsk-Parry B.S."/>
            <person name="Vaghefi N."/>
            <person name="Wilken P.M."/>
            <person name="An Z."/>
            <person name="de Beer Z.W."/>
            <person name="De Vos L."/>
            <person name="Chen L."/>
            <person name="Duong T.A."/>
            <person name="Gao Y."/>
            <person name="Hammerbacher A."/>
            <person name="Kikkert J.R."/>
            <person name="Li Y."/>
            <person name="Li H."/>
            <person name="Li K."/>
            <person name="Li Q."/>
            <person name="Liu X."/>
            <person name="Ma X."/>
            <person name="Naidoo K."/>
            <person name="Pethybridge S.J."/>
            <person name="Sun J."/>
            <person name="Steenkamp E.T."/>
            <person name="van der Nest M.A."/>
            <person name="van Wyk S."/>
            <person name="Wingfield M.J."/>
            <person name="Xiong C."/>
            <person name="Yue Q."/>
            <person name="Zhang X."/>
        </authorList>
    </citation>
    <scope>NUCLEOTIDE SEQUENCE [LARGE SCALE GENOMIC DNA]</scope>
    <source>
        <strain evidence="9 10">BP6252</strain>
    </source>
</reference>
<evidence type="ECO:0000256" key="5">
    <source>
        <dbReference type="ARBA" id="ARBA00023163"/>
    </source>
</evidence>
<dbReference type="Gene3D" id="4.10.240.10">
    <property type="entry name" value="Zn(2)-C6 fungal-type DNA-binding domain"/>
    <property type="match status" value="1"/>
</dbReference>
<evidence type="ECO:0000256" key="6">
    <source>
        <dbReference type="ARBA" id="ARBA00023242"/>
    </source>
</evidence>
<dbReference type="InterPro" id="IPR052360">
    <property type="entry name" value="Transcr_Regulatory_Proteins"/>
</dbReference>
<dbReference type="PROSITE" id="PS00463">
    <property type="entry name" value="ZN2_CY6_FUNGAL_1"/>
    <property type="match status" value="1"/>
</dbReference>
<dbReference type="Pfam" id="PF00172">
    <property type="entry name" value="Zn_clus"/>
    <property type="match status" value="1"/>
</dbReference>
<evidence type="ECO:0000256" key="2">
    <source>
        <dbReference type="ARBA" id="ARBA00022833"/>
    </source>
</evidence>
<dbReference type="InterPro" id="IPR001138">
    <property type="entry name" value="Zn2Cys6_DnaBD"/>
</dbReference>
<evidence type="ECO:0000313" key="10">
    <source>
        <dbReference type="Proteomes" id="UP000256645"/>
    </source>
</evidence>
<evidence type="ECO:0000259" key="8">
    <source>
        <dbReference type="PROSITE" id="PS50048"/>
    </source>
</evidence>
<dbReference type="AlphaFoldDB" id="A0A3D8RMX5"/>
<name>A0A3D8RMX5_9HELO</name>
<keyword evidence="6" id="KW-0539">Nucleus</keyword>
<dbReference type="Pfam" id="PF11951">
    <property type="entry name" value="Fungal_trans_2"/>
    <property type="match status" value="1"/>
</dbReference>
<evidence type="ECO:0000256" key="1">
    <source>
        <dbReference type="ARBA" id="ARBA00022723"/>
    </source>
</evidence>
<dbReference type="InterPro" id="IPR021858">
    <property type="entry name" value="Fun_TF"/>
</dbReference>
<dbReference type="STRING" id="1849047.A0A3D8RMX5"/>
<sequence>MADPPVMKRTRARGPRVRTGCITCKIRHLKCDEEKPSCRQCISDSVKCDGYKPPQPTKPRETAATSISVGAVAPLAAQKRLLPNFGCYELKLYQRYVAPKLSSYSDAGFWNFLIPQISQTEPAIRHAVAAICAVHKDIESSRSYSQLSVLQPNPLAIKEASQAMQSLSQRINSDPSSSLVPLVACLLFTCLELLCGNFETAIVHVANGFRIFNGLRSAELTRRSHQQIAEMNTIEKEVAPMFQHLSVLSLLFGQTHAFDTTGYVATTEFATFTSMESARLNLFELFSQVFRFIKVASDKADKGSIDVTDLIEKVKFERRLQHWFSCMEQYVETTTKLGRHVNENAVNILRLHHHTILVWLSVCLSVDGADLDLHTSNFEKIVRLCESIARGSPSKRNSPGSTTTSPPQTPGHNKFSFGMGMIPSLYWVARECRDARIRKKALDLLLEVPLRESLWDAHVFSKIAERAKAIEESQKHSQKPPFPGDYLRGNLSLASDHKIRLELPVHNLNPVQTCRIHNCRVANNFSSDQRSGVTFRAKPWGPFGAWHIGDDLSIYDSNTLVTI</sequence>
<keyword evidence="2" id="KW-0862">Zinc</keyword>
<keyword evidence="4" id="KW-0238">DNA-binding</keyword>
<dbReference type="InterPro" id="IPR036864">
    <property type="entry name" value="Zn2-C6_fun-type_DNA-bd_sf"/>
</dbReference>
<proteinExistence type="predicted"/>
<accession>A0A3D8RMX5</accession>
<dbReference type="GO" id="GO:0000981">
    <property type="term" value="F:DNA-binding transcription factor activity, RNA polymerase II-specific"/>
    <property type="evidence" value="ECO:0007669"/>
    <property type="project" value="InterPro"/>
</dbReference>
<evidence type="ECO:0000313" key="9">
    <source>
        <dbReference type="EMBL" id="RDW75417.1"/>
    </source>
</evidence>
<dbReference type="EMBL" id="PDLM01000006">
    <property type="protein sequence ID" value="RDW75417.1"/>
    <property type="molecule type" value="Genomic_DNA"/>
</dbReference>
<keyword evidence="5" id="KW-0804">Transcription</keyword>